<keyword evidence="2" id="KW-0813">Transport</keyword>
<evidence type="ECO:0000313" key="8">
    <source>
        <dbReference type="EMBL" id="PPC78988.1"/>
    </source>
</evidence>
<dbReference type="InterPro" id="IPR020846">
    <property type="entry name" value="MFS_dom"/>
</dbReference>
<feature type="domain" description="Major facilitator superfamily (MFS) profile" evidence="7">
    <location>
        <begin position="20"/>
        <end position="410"/>
    </location>
</feature>
<feature type="transmembrane region" description="Helical" evidence="6">
    <location>
        <begin position="20"/>
        <end position="39"/>
    </location>
</feature>
<feature type="transmembrane region" description="Helical" evidence="6">
    <location>
        <begin position="351"/>
        <end position="374"/>
    </location>
</feature>
<dbReference type="SUPFAM" id="SSF103473">
    <property type="entry name" value="MFS general substrate transporter"/>
    <property type="match status" value="1"/>
</dbReference>
<evidence type="ECO:0000256" key="4">
    <source>
        <dbReference type="ARBA" id="ARBA00022989"/>
    </source>
</evidence>
<feature type="transmembrane region" description="Helical" evidence="6">
    <location>
        <begin position="145"/>
        <end position="167"/>
    </location>
</feature>
<comment type="subcellular location">
    <subcellularLocation>
        <location evidence="1">Membrane</location>
        <topology evidence="1">Multi-pass membrane protein</topology>
    </subcellularLocation>
</comment>
<dbReference type="Gene3D" id="1.20.1720.10">
    <property type="entry name" value="Multidrug resistance protein D"/>
    <property type="match status" value="1"/>
</dbReference>
<feature type="transmembrane region" description="Helical" evidence="6">
    <location>
        <begin position="219"/>
        <end position="242"/>
    </location>
</feature>
<dbReference type="Proteomes" id="UP000238196">
    <property type="component" value="Unassembled WGS sequence"/>
</dbReference>
<name>A0A2S5KW95_9PROT</name>
<keyword evidence="3 6" id="KW-0812">Transmembrane</keyword>
<dbReference type="InterPro" id="IPR011701">
    <property type="entry name" value="MFS"/>
</dbReference>
<evidence type="ECO:0000256" key="6">
    <source>
        <dbReference type="SAM" id="Phobius"/>
    </source>
</evidence>
<feature type="transmembrane region" description="Helical" evidence="6">
    <location>
        <begin position="290"/>
        <end position="312"/>
    </location>
</feature>
<dbReference type="EMBL" id="PRLP01000007">
    <property type="protein sequence ID" value="PPC78988.1"/>
    <property type="molecule type" value="Genomic_DNA"/>
</dbReference>
<dbReference type="InterPro" id="IPR036259">
    <property type="entry name" value="MFS_trans_sf"/>
</dbReference>
<comment type="caution">
    <text evidence="8">The sequence shown here is derived from an EMBL/GenBank/DDBJ whole genome shotgun (WGS) entry which is preliminary data.</text>
</comment>
<evidence type="ECO:0000313" key="9">
    <source>
        <dbReference type="Proteomes" id="UP000238196"/>
    </source>
</evidence>
<feature type="transmembrane region" description="Helical" evidence="6">
    <location>
        <begin position="380"/>
        <end position="402"/>
    </location>
</feature>
<evidence type="ECO:0000256" key="2">
    <source>
        <dbReference type="ARBA" id="ARBA00022448"/>
    </source>
</evidence>
<protein>
    <submittedName>
        <fullName evidence="8">Bcr/CflA family drug resistance efflux transporter</fullName>
    </submittedName>
</protein>
<evidence type="ECO:0000256" key="5">
    <source>
        <dbReference type="ARBA" id="ARBA00023136"/>
    </source>
</evidence>
<accession>A0A2S5KW95</accession>
<dbReference type="GO" id="GO:0022857">
    <property type="term" value="F:transmembrane transporter activity"/>
    <property type="evidence" value="ECO:0007669"/>
    <property type="project" value="InterPro"/>
</dbReference>
<sequence>MSSSTPPSSHSNEHGASKEFIVLMAFIISLVALSIDAMLPALPDIGRDLGVNEPNRNQLIVSILMLGMAVGQMIYGPLSDSIGRKPAIHLGYGLFIIGSLLSIFATDFNMMLLGRLLQGVGVSGPRIVAVALIRDRFEGRMMAQVLSYVMSVFIIVPAMAPAVGQAILLFTEWQGIFVLLLLMAIAALVWLQLRQPETLTPERRKPFSLRNILRAIREVCYTPVALGFTLVTGIVQGAFLAYLNTAQQLFQVEYGLGEHFPAVFAALALAIGLASVANARLVVRFGMQKIATYALMAVSVISLICFVVSAMMGGLPPLSVLMGFLLPLLFCVGLLFGNLNALAMGPLGHIAGVGAAVVGCLSTLVSVPIGIVIGQAFNGTVLPLIGGFALLGVLALIVVLIIRRKLGEIH</sequence>
<feature type="transmembrane region" description="Helical" evidence="6">
    <location>
        <begin position="59"/>
        <end position="75"/>
    </location>
</feature>
<organism evidence="8 9">
    <name type="scientific">Proteobacteria bacterium 228</name>
    <dbReference type="NCBI Taxonomy" id="2083153"/>
    <lineage>
        <taxon>Bacteria</taxon>
        <taxon>Pseudomonadati</taxon>
        <taxon>Pseudomonadota</taxon>
    </lineage>
</organism>
<evidence type="ECO:0000259" key="7">
    <source>
        <dbReference type="PROSITE" id="PS50850"/>
    </source>
</evidence>
<evidence type="ECO:0000256" key="1">
    <source>
        <dbReference type="ARBA" id="ARBA00004141"/>
    </source>
</evidence>
<dbReference type="PANTHER" id="PTHR23502">
    <property type="entry name" value="MAJOR FACILITATOR SUPERFAMILY"/>
    <property type="match status" value="1"/>
</dbReference>
<evidence type="ECO:0000256" key="3">
    <source>
        <dbReference type="ARBA" id="ARBA00022692"/>
    </source>
</evidence>
<dbReference type="PROSITE" id="PS50850">
    <property type="entry name" value="MFS"/>
    <property type="match status" value="1"/>
</dbReference>
<feature type="transmembrane region" description="Helical" evidence="6">
    <location>
        <begin position="173"/>
        <end position="193"/>
    </location>
</feature>
<proteinExistence type="predicted"/>
<keyword evidence="4 6" id="KW-1133">Transmembrane helix</keyword>
<gene>
    <name evidence="8" type="ORF">C4K68_02180</name>
</gene>
<feature type="transmembrane region" description="Helical" evidence="6">
    <location>
        <begin position="318"/>
        <end position="339"/>
    </location>
</feature>
<dbReference type="OrthoDB" id="5298917at2"/>
<dbReference type="PANTHER" id="PTHR23502:SF132">
    <property type="entry name" value="POLYAMINE TRANSPORTER 2-RELATED"/>
    <property type="match status" value="1"/>
</dbReference>
<dbReference type="GO" id="GO:0005886">
    <property type="term" value="C:plasma membrane"/>
    <property type="evidence" value="ECO:0007669"/>
    <property type="project" value="TreeGrafter"/>
</dbReference>
<dbReference type="Pfam" id="PF07690">
    <property type="entry name" value="MFS_1"/>
    <property type="match status" value="1"/>
</dbReference>
<keyword evidence="5 6" id="KW-0472">Membrane</keyword>
<dbReference type="AlphaFoldDB" id="A0A2S5KW95"/>
<reference evidence="8 9" key="1">
    <citation type="submission" date="2018-02" db="EMBL/GenBank/DDBJ databases">
        <title>novel marine gammaproteobacteria from coastal saline agro ecosystem.</title>
        <authorList>
            <person name="Krishnan R."/>
            <person name="Ramesh Kumar N."/>
        </authorList>
    </citation>
    <scope>NUCLEOTIDE SEQUENCE [LARGE SCALE GENOMIC DNA]</scope>
    <source>
        <strain evidence="8 9">228</strain>
    </source>
</reference>
<dbReference type="CDD" id="cd17320">
    <property type="entry name" value="MFS_MdfA_MDR_like"/>
    <property type="match status" value="1"/>
</dbReference>
<feature type="transmembrane region" description="Helical" evidence="6">
    <location>
        <begin position="87"/>
        <end position="106"/>
    </location>
</feature>
<feature type="transmembrane region" description="Helical" evidence="6">
    <location>
        <begin position="262"/>
        <end position="283"/>
    </location>
</feature>